<keyword evidence="6" id="KW-1185">Reference proteome</keyword>
<keyword evidence="3" id="KW-0804">Transcription</keyword>
<dbReference type="Gene3D" id="1.10.10.60">
    <property type="entry name" value="Homeodomain-like"/>
    <property type="match status" value="1"/>
</dbReference>
<dbReference type="InterPro" id="IPR018060">
    <property type="entry name" value="HTH_AraC"/>
</dbReference>
<evidence type="ECO:0000256" key="3">
    <source>
        <dbReference type="ARBA" id="ARBA00023163"/>
    </source>
</evidence>
<evidence type="ECO:0000256" key="2">
    <source>
        <dbReference type="ARBA" id="ARBA00023125"/>
    </source>
</evidence>
<dbReference type="Proteomes" id="UP000215002">
    <property type="component" value="Chromosome"/>
</dbReference>
<feature type="domain" description="HTH araC/xylS-type" evidence="4">
    <location>
        <begin position="210"/>
        <end position="309"/>
    </location>
</feature>
<reference evidence="5 6" key="1">
    <citation type="submission" date="2017-08" db="EMBL/GenBank/DDBJ databases">
        <title>Complete genome sequence of Mucilaginibacter sp. strain BJC16-A31.</title>
        <authorList>
            <consortium name="Henan University of Science and Technology"/>
            <person name="You X."/>
        </authorList>
    </citation>
    <scope>NUCLEOTIDE SEQUENCE [LARGE SCALE GENOMIC DNA]</scope>
    <source>
        <strain evidence="5 6">BJC16-A31</strain>
    </source>
</reference>
<gene>
    <name evidence="5" type="ORF">MuYL_3080</name>
</gene>
<name>A0A223NYL7_9SPHI</name>
<dbReference type="EMBL" id="CP022743">
    <property type="protein sequence ID" value="ASU34965.1"/>
    <property type="molecule type" value="Genomic_DNA"/>
</dbReference>
<protein>
    <submittedName>
        <fullName evidence="5">Bacterial regulatory helix-turn-helix protein, AraC family</fullName>
    </submittedName>
</protein>
<keyword evidence="2" id="KW-0238">DNA-binding</keyword>
<organism evidence="5 6">
    <name type="scientific">Mucilaginibacter xinganensis</name>
    <dbReference type="NCBI Taxonomy" id="1234841"/>
    <lineage>
        <taxon>Bacteria</taxon>
        <taxon>Pseudomonadati</taxon>
        <taxon>Bacteroidota</taxon>
        <taxon>Sphingobacteriia</taxon>
        <taxon>Sphingobacteriales</taxon>
        <taxon>Sphingobacteriaceae</taxon>
        <taxon>Mucilaginibacter</taxon>
    </lineage>
</organism>
<dbReference type="Pfam" id="PF20240">
    <property type="entry name" value="DUF6597"/>
    <property type="match status" value="1"/>
</dbReference>
<proteinExistence type="predicted"/>
<dbReference type="GO" id="GO:0003700">
    <property type="term" value="F:DNA-binding transcription factor activity"/>
    <property type="evidence" value="ECO:0007669"/>
    <property type="project" value="InterPro"/>
</dbReference>
<evidence type="ECO:0000313" key="6">
    <source>
        <dbReference type="Proteomes" id="UP000215002"/>
    </source>
</evidence>
<evidence type="ECO:0000259" key="4">
    <source>
        <dbReference type="PROSITE" id="PS01124"/>
    </source>
</evidence>
<dbReference type="PANTHER" id="PTHR43280:SF2">
    <property type="entry name" value="HTH-TYPE TRANSCRIPTIONAL REGULATOR EXSA"/>
    <property type="match status" value="1"/>
</dbReference>
<dbReference type="PROSITE" id="PS01124">
    <property type="entry name" value="HTH_ARAC_FAMILY_2"/>
    <property type="match status" value="1"/>
</dbReference>
<evidence type="ECO:0000256" key="1">
    <source>
        <dbReference type="ARBA" id="ARBA00023015"/>
    </source>
</evidence>
<dbReference type="InterPro" id="IPR046532">
    <property type="entry name" value="DUF6597"/>
</dbReference>
<dbReference type="AlphaFoldDB" id="A0A223NYL7"/>
<dbReference type="PANTHER" id="PTHR43280">
    <property type="entry name" value="ARAC-FAMILY TRANSCRIPTIONAL REGULATOR"/>
    <property type="match status" value="1"/>
</dbReference>
<evidence type="ECO:0000313" key="5">
    <source>
        <dbReference type="EMBL" id="ASU34965.1"/>
    </source>
</evidence>
<dbReference type="InterPro" id="IPR009057">
    <property type="entry name" value="Homeodomain-like_sf"/>
</dbReference>
<keyword evidence="1" id="KW-0805">Transcription regulation</keyword>
<accession>A0A223NYL7</accession>
<sequence length="323" mass="37913">MGNQCAIINAEEWYHIKRSFNFTVLNFISRIHKVIILVCHYRKFQQLEQLLKIFKPASIELQKYVEHYYVFAAQRPENISYIAFPHIYTGLSFFRDVRIIRGDHEIQIEAQENGGSVNIEILGKYLKPVFVHYRGSFEEIAVIFKPLGINPFIRANSGDLTKEFSQALDLEEWTQLAITLFTKTATADRIHILDEFLLANLFKPSDDWLSRALDLLEDHSSKPTIAEISRLLNMNLKTFQRQFLKNIGRTPSEYKRIARFRSSINTKLLSDELKSLTEITYAHEYYDQSYFIREFKKLTALNPRSFFRSITILDRAGIIWAIR</sequence>
<dbReference type="KEGG" id="muc:MuYL_3080"/>
<dbReference type="Pfam" id="PF12833">
    <property type="entry name" value="HTH_18"/>
    <property type="match status" value="1"/>
</dbReference>
<dbReference type="SMART" id="SM00342">
    <property type="entry name" value="HTH_ARAC"/>
    <property type="match status" value="1"/>
</dbReference>
<dbReference type="SUPFAM" id="SSF46689">
    <property type="entry name" value="Homeodomain-like"/>
    <property type="match status" value="2"/>
</dbReference>
<dbReference type="GO" id="GO:0043565">
    <property type="term" value="F:sequence-specific DNA binding"/>
    <property type="evidence" value="ECO:0007669"/>
    <property type="project" value="InterPro"/>
</dbReference>